<proteinExistence type="predicted"/>
<dbReference type="PROSITE" id="PS50181">
    <property type="entry name" value="FBOX"/>
    <property type="match status" value="1"/>
</dbReference>
<evidence type="ECO:0000313" key="3">
    <source>
        <dbReference type="Proteomes" id="UP001437256"/>
    </source>
</evidence>
<dbReference type="EMBL" id="JBBXMP010000049">
    <property type="protein sequence ID" value="KAL0065345.1"/>
    <property type="molecule type" value="Genomic_DNA"/>
</dbReference>
<feature type="domain" description="F-box" evidence="1">
    <location>
        <begin position="4"/>
        <end position="50"/>
    </location>
</feature>
<evidence type="ECO:0000313" key="2">
    <source>
        <dbReference type="EMBL" id="KAL0065345.1"/>
    </source>
</evidence>
<reference evidence="2 3" key="1">
    <citation type="submission" date="2024-05" db="EMBL/GenBank/DDBJ databases">
        <title>A draft genome resource for the thread blight pathogen Marasmius tenuissimus strain MS-2.</title>
        <authorList>
            <person name="Yulfo-Soto G.E."/>
            <person name="Baruah I.K."/>
            <person name="Amoako-Attah I."/>
            <person name="Bukari Y."/>
            <person name="Meinhardt L.W."/>
            <person name="Bailey B.A."/>
            <person name="Cohen S.P."/>
        </authorList>
    </citation>
    <scope>NUCLEOTIDE SEQUENCE [LARGE SCALE GENOMIC DNA]</scope>
    <source>
        <strain evidence="2 3">MS-2</strain>
    </source>
</reference>
<accession>A0ABR2ZVL1</accession>
<dbReference type="Proteomes" id="UP001437256">
    <property type="component" value="Unassembled WGS sequence"/>
</dbReference>
<protein>
    <recommendedName>
        <fullName evidence="1">F-box domain-containing protein</fullName>
    </recommendedName>
</protein>
<organism evidence="2 3">
    <name type="scientific">Marasmius tenuissimus</name>
    <dbReference type="NCBI Taxonomy" id="585030"/>
    <lineage>
        <taxon>Eukaryota</taxon>
        <taxon>Fungi</taxon>
        <taxon>Dikarya</taxon>
        <taxon>Basidiomycota</taxon>
        <taxon>Agaricomycotina</taxon>
        <taxon>Agaricomycetes</taxon>
        <taxon>Agaricomycetidae</taxon>
        <taxon>Agaricales</taxon>
        <taxon>Marasmiineae</taxon>
        <taxon>Marasmiaceae</taxon>
        <taxon>Marasmius</taxon>
    </lineage>
</organism>
<dbReference type="InterPro" id="IPR001810">
    <property type="entry name" value="F-box_dom"/>
</dbReference>
<gene>
    <name evidence="2" type="ORF">AAF712_007690</name>
</gene>
<comment type="caution">
    <text evidence="2">The sequence shown here is derived from an EMBL/GenBank/DDBJ whole genome shotgun (WGS) entry which is preliminary data.</text>
</comment>
<keyword evidence="3" id="KW-1185">Reference proteome</keyword>
<sequence>MPSPFCLTNLPVEVLLEVVEQAKQHQTLQALRLVNRLFNVLVSPVLFTKIVLRLSSDGLKSSLGLLHAVYATGDTTSISRHVKELVVDRSNEFEDPTSRSSTFPLPTKVDPGLRQEFDILFTKAVYCLNGLRTLRVLSGYDDTSTIPISSIWNALKDHDIPLRDIYLSGKIDQAFLDYLGSYTGIETLHTRGVWASRVSSVDRSMSEAFTRSLLRHQGSLRRLTVIAEMEGPWSLGRHGVRLDGFDRLEGLVISVNPEDVAMTDDEMEFDAITWWISVAHDLPSLHTISFNMVEYRSLNRWNPVRYTDRHVPLTIRLMLKRVSAFKAAAYERQSPDVCVYGQVFKMGSDNRYQASLTEEEARERRWKRIEV</sequence>
<evidence type="ECO:0000259" key="1">
    <source>
        <dbReference type="PROSITE" id="PS50181"/>
    </source>
</evidence>
<name>A0ABR2ZVL1_9AGAR</name>